<dbReference type="Proteomes" id="UP000756427">
    <property type="component" value="Unassembled WGS sequence"/>
</dbReference>
<proteinExistence type="predicted"/>
<comment type="caution">
    <text evidence="1">The sequence shown here is derived from an EMBL/GenBank/DDBJ whole genome shotgun (WGS) entry which is preliminary data.</text>
</comment>
<organism evidence="1 2">
    <name type="scientific">Rothia mucilaginosa</name>
    <dbReference type="NCBI Taxonomy" id="43675"/>
    <lineage>
        <taxon>Bacteria</taxon>
        <taxon>Bacillati</taxon>
        <taxon>Actinomycetota</taxon>
        <taxon>Actinomycetes</taxon>
        <taxon>Micrococcales</taxon>
        <taxon>Micrococcaceae</taxon>
        <taxon>Rothia</taxon>
    </lineage>
</organism>
<evidence type="ECO:0000313" key="1">
    <source>
        <dbReference type="EMBL" id="MBF1664235.1"/>
    </source>
</evidence>
<dbReference type="RefSeq" id="WP_303975966.1">
    <property type="nucleotide sequence ID" value="NZ_JABZXR010000030.1"/>
</dbReference>
<feature type="non-terminal residue" evidence="1">
    <location>
        <position position="1"/>
    </location>
</feature>
<dbReference type="AlphaFoldDB" id="A0A930PV37"/>
<sequence>YNPSGPVPLIWEPQYKTVATRTTANANASTLTFVLIPVVGGFILETAYSVAVNVIEQCGGLYDEDILTAAGEIRTKAKEAFAKRLEKAINDGGELRFGYYCVNGSQTITMNGVAYPAYSLPLRAIAEIAAQQGLSFRVPQHAPIPASTVVASPWDTLSRSVAAPSGNAILGALTR</sequence>
<accession>A0A930PV37</accession>
<reference evidence="1" key="1">
    <citation type="submission" date="2020-04" db="EMBL/GenBank/DDBJ databases">
        <title>Deep metagenomics examines the oral microbiome during advanced dental caries in children, revealing novel taxa and co-occurrences with host molecules.</title>
        <authorList>
            <person name="Baker J.L."/>
            <person name="Morton J.T."/>
            <person name="Dinis M."/>
            <person name="Alvarez R."/>
            <person name="Tran N.C."/>
            <person name="Knight R."/>
            <person name="Edlund A."/>
        </authorList>
    </citation>
    <scope>NUCLEOTIDE SEQUENCE</scope>
    <source>
        <strain evidence="1">JCVI_44_bin.2</strain>
    </source>
</reference>
<evidence type="ECO:0000313" key="2">
    <source>
        <dbReference type="Proteomes" id="UP000756427"/>
    </source>
</evidence>
<protein>
    <submittedName>
        <fullName evidence="1">Uncharacterized protein</fullName>
    </submittedName>
</protein>
<dbReference type="EMBL" id="JABZXR010000030">
    <property type="protein sequence ID" value="MBF1664235.1"/>
    <property type="molecule type" value="Genomic_DNA"/>
</dbReference>
<name>A0A930PV37_9MICC</name>
<gene>
    <name evidence="1" type="ORF">HXO64_06760</name>
</gene>